<feature type="transmembrane region" description="Helical" evidence="1">
    <location>
        <begin position="91"/>
        <end position="111"/>
    </location>
</feature>
<dbReference type="InterPro" id="IPR009827">
    <property type="entry name" value="MatC_N"/>
</dbReference>
<name>A0A9D2GGY0_9FIRM</name>
<keyword evidence="1" id="KW-0472">Membrane</keyword>
<protein>
    <recommendedName>
        <fullName evidence="2">Dicarboxylate carrier MatC N-terminal domain-containing protein</fullName>
    </recommendedName>
</protein>
<evidence type="ECO:0000313" key="3">
    <source>
        <dbReference type="EMBL" id="HIZ78541.1"/>
    </source>
</evidence>
<feature type="domain" description="Dicarboxylate carrier MatC N-terminal" evidence="2">
    <location>
        <begin position="1"/>
        <end position="146"/>
    </location>
</feature>
<comment type="caution">
    <text evidence="3">The sequence shown here is derived from an EMBL/GenBank/DDBJ whole genome shotgun (WGS) entry which is preliminary data.</text>
</comment>
<feature type="transmembrane region" description="Helical" evidence="1">
    <location>
        <begin position="173"/>
        <end position="194"/>
    </location>
</feature>
<reference evidence="3" key="2">
    <citation type="submission" date="2021-04" db="EMBL/GenBank/DDBJ databases">
        <authorList>
            <person name="Gilroy R."/>
        </authorList>
    </citation>
    <scope>NUCLEOTIDE SEQUENCE</scope>
    <source>
        <strain evidence="3">ChiBcec1-1093</strain>
    </source>
</reference>
<feature type="transmembrane region" description="Helical" evidence="1">
    <location>
        <begin position="219"/>
        <end position="252"/>
    </location>
</feature>
<dbReference type="Pfam" id="PF07158">
    <property type="entry name" value="MatC_N"/>
    <property type="match status" value="1"/>
</dbReference>
<feature type="transmembrane region" description="Helical" evidence="1">
    <location>
        <begin position="61"/>
        <end position="79"/>
    </location>
</feature>
<evidence type="ECO:0000259" key="2">
    <source>
        <dbReference type="Pfam" id="PF07158"/>
    </source>
</evidence>
<gene>
    <name evidence="3" type="ORF">IAA17_01935</name>
</gene>
<evidence type="ECO:0000313" key="4">
    <source>
        <dbReference type="Proteomes" id="UP000824101"/>
    </source>
</evidence>
<keyword evidence="1" id="KW-0812">Transmembrane</keyword>
<evidence type="ECO:0000256" key="1">
    <source>
        <dbReference type="SAM" id="Phobius"/>
    </source>
</evidence>
<accession>A0A9D2GGY0</accession>
<dbReference type="Proteomes" id="UP000824101">
    <property type="component" value="Unassembled WGS sequence"/>
</dbReference>
<feature type="non-terminal residue" evidence="3">
    <location>
        <position position="254"/>
    </location>
</feature>
<sequence>MSLGMISLLTLLAAIVIGFVRNANVGILCMGLAMVLGVIFDISASELISGFSSSLFMQMVGITYLFAIISGNGTLELLARKMVALVGKRKGLIPFVMYILGFIICAVGPGAIPSLAIIPVIAIPVAVSAGINPIMTAVIGDLGGMSGRMSPLTPDAAVVRELMEAQGMEGDTVPIMICLTVTALIVMVIVYIYYRGWKVEERPEEEQEHLPQFRPGQLLSLLGLVIMAVGVLFFSWNVGLTGFLIGSILIVIRC</sequence>
<proteinExistence type="predicted"/>
<reference evidence="3" key="1">
    <citation type="journal article" date="2021" name="PeerJ">
        <title>Extensive microbial diversity within the chicken gut microbiome revealed by metagenomics and culture.</title>
        <authorList>
            <person name="Gilroy R."/>
            <person name="Ravi A."/>
            <person name="Getino M."/>
            <person name="Pursley I."/>
            <person name="Horton D.L."/>
            <person name="Alikhan N.F."/>
            <person name="Baker D."/>
            <person name="Gharbi K."/>
            <person name="Hall N."/>
            <person name="Watson M."/>
            <person name="Adriaenssens E.M."/>
            <person name="Foster-Nyarko E."/>
            <person name="Jarju S."/>
            <person name="Secka A."/>
            <person name="Antonio M."/>
            <person name="Oren A."/>
            <person name="Chaudhuri R.R."/>
            <person name="La Ragione R."/>
            <person name="Hildebrand F."/>
            <person name="Pallen M.J."/>
        </authorList>
    </citation>
    <scope>NUCLEOTIDE SEQUENCE</scope>
    <source>
        <strain evidence="3">ChiBcec1-1093</strain>
    </source>
</reference>
<keyword evidence="1" id="KW-1133">Transmembrane helix</keyword>
<organism evidence="3 4">
    <name type="scientific">Candidatus Lachnoclostridium stercorigallinarum</name>
    <dbReference type="NCBI Taxonomy" id="2838634"/>
    <lineage>
        <taxon>Bacteria</taxon>
        <taxon>Bacillati</taxon>
        <taxon>Bacillota</taxon>
        <taxon>Clostridia</taxon>
        <taxon>Lachnospirales</taxon>
        <taxon>Lachnospiraceae</taxon>
    </lineage>
</organism>
<dbReference type="EMBL" id="DXBC01000032">
    <property type="protein sequence ID" value="HIZ78541.1"/>
    <property type="molecule type" value="Genomic_DNA"/>
</dbReference>
<dbReference type="AlphaFoldDB" id="A0A9D2GGY0"/>
<feature type="transmembrane region" description="Helical" evidence="1">
    <location>
        <begin position="117"/>
        <end position="139"/>
    </location>
</feature>